<organism evidence="1 2">
    <name type="scientific">Lupinus albus</name>
    <name type="common">White lupine</name>
    <name type="synonym">Lupinus termis</name>
    <dbReference type="NCBI Taxonomy" id="3870"/>
    <lineage>
        <taxon>Eukaryota</taxon>
        <taxon>Viridiplantae</taxon>
        <taxon>Streptophyta</taxon>
        <taxon>Embryophyta</taxon>
        <taxon>Tracheophyta</taxon>
        <taxon>Spermatophyta</taxon>
        <taxon>Magnoliopsida</taxon>
        <taxon>eudicotyledons</taxon>
        <taxon>Gunneridae</taxon>
        <taxon>Pentapetalae</taxon>
        <taxon>rosids</taxon>
        <taxon>fabids</taxon>
        <taxon>Fabales</taxon>
        <taxon>Fabaceae</taxon>
        <taxon>Papilionoideae</taxon>
        <taxon>50 kb inversion clade</taxon>
        <taxon>genistoids sensu lato</taxon>
        <taxon>core genistoids</taxon>
        <taxon>Genisteae</taxon>
        <taxon>Lupinus</taxon>
    </lineage>
</organism>
<evidence type="ECO:0000313" key="2">
    <source>
        <dbReference type="Proteomes" id="UP000447434"/>
    </source>
</evidence>
<comment type="caution">
    <text evidence="1">The sequence shown here is derived from an EMBL/GenBank/DDBJ whole genome shotgun (WGS) entry which is preliminary data.</text>
</comment>
<accession>A0A6A4NCX8</accession>
<protein>
    <submittedName>
        <fullName evidence="1">Uncharacterized protein</fullName>
    </submittedName>
</protein>
<keyword evidence="2" id="KW-1185">Reference proteome</keyword>
<name>A0A6A4NCX8_LUPAL</name>
<dbReference type="Proteomes" id="UP000447434">
    <property type="component" value="Chromosome 25"/>
</dbReference>
<proteinExistence type="predicted"/>
<dbReference type="AlphaFoldDB" id="A0A6A4NCX8"/>
<reference evidence="2" key="1">
    <citation type="journal article" date="2020" name="Nat. Commun.">
        <title>Genome sequence of the cluster root forming white lupin.</title>
        <authorList>
            <person name="Hufnagel B."/>
            <person name="Marques A."/>
            <person name="Soriano A."/>
            <person name="Marques L."/>
            <person name="Divol F."/>
            <person name="Doumas P."/>
            <person name="Sallet E."/>
            <person name="Mancinotti D."/>
            <person name="Carrere S."/>
            <person name="Marande W."/>
            <person name="Arribat S."/>
            <person name="Keller J."/>
            <person name="Huneau C."/>
            <person name="Blein T."/>
            <person name="Aime D."/>
            <person name="Laguerre M."/>
            <person name="Taylor J."/>
            <person name="Schubert V."/>
            <person name="Nelson M."/>
            <person name="Geu-Flores F."/>
            <person name="Crespi M."/>
            <person name="Gallardo-Guerrero K."/>
            <person name="Delaux P.-M."/>
            <person name="Salse J."/>
            <person name="Berges H."/>
            <person name="Guyot R."/>
            <person name="Gouzy J."/>
            <person name="Peret B."/>
        </authorList>
    </citation>
    <scope>NUCLEOTIDE SEQUENCE [LARGE SCALE GENOMIC DNA]</scope>
    <source>
        <strain evidence="2">cv. Amiga</strain>
    </source>
</reference>
<gene>
    <name evidence="1" type="ORF">Lalb_Chr25g0278641</name>
</gene>
<evidence type="ECO:0000313" key="1">
    <source>
        <dbReference type="EMBL" id="KAE9584487.1"/>
    </source>
</evidence>
<sequence>MKKCVIQDTSLFASRLSERIAQTQVCISPEREDSAEVTVPSFLCRSLASARS</sequence>
<dbReference type="EMBL" id="WOCE01000025">
    <property type="protein sequence ID" value="KAE9584487.1"/>
    <property type="molecule type" value="Genomic_DNA"/>
</dbReference>